<proteinExistence type="inferred from homology"/>
<feature type="domain" description="Fe/B12 periplasmic-binding" evidence="3">
    <location>
        <begin position="119"/>
        <end position="394"/>
    </location>
</feature>
<dbReference type="PANTHER" id="PTHR30535">
    <property type="entry name" value="VITAMIN B12-BINDING PROTEIN"/>
    <property type="match status" value="1"/>
</dbReference>
<evidence type="ECO:0000313" key="4">
    <source>
        <dbReference type="EMBL" id="OHV34298.1"/>
    </source>
</evidence>
<feature type="chain" id="PRO_5039121728" evidence="2">
    <location>
        <begin position="21"/>
        <end position="407"/>
    </location>
</feature>
<dbReference type="EMBL" id="MBLM01000128">
    <property type="protein sequence ID" value="OHV34298.1"/>
    <property type="molecule type" value="Genomic_DNA"/>
</dbReference>
<feature type="signal peptide" evidence="2">
    <location>
        <begin position="1"/>
        <end position="20"/>
    </location>
</feature>
<dbReference type="OrthoDB" id="9812528at2"/>
<dbReference type="RefSeq" id="WP_071086481.1">
    <property type="nucleotide sequence ID" value="NZ_MBLM01000128.1"/>
</dbReference>
<evidence type="ECO:0000313" key="5">
    <source>
        <dbReference type="Proteomes" id="UP000179627"/>
    </source>
</evidence>
<sequence>MRARLVALSATLLLTPALLAACGDDGTSSSSPQAGADVDARGCVTDFDPAADYFPDRSTLEHAKNFTVRYEKAYQVLTVKEPYPDGKPESYVLYRCGTPEPEVTGELAGAPRIEIPVRSLYSGSTTHLPLLVDLGRENVLTGVASAASVVDKDIRARADADEIVEYAPGGQIDTERVVTAAPDIVMTGGTESAEYGTLRDAGIPVVANAEWLEADPLGRAEWVKFMAALTGDEAEAAKVFDRIEADYTAIADRVPGGGGDGAADQVPALIGTMYQGTWYMPSGGSYVGKLLADAGATYPWAGETDTGSLELDFETVFTESGSAPVWLADGEWDNLADVTAEDERYGQLAAVRGGQVWSNTLVIGPGGGNDYWERGVTRPDLVLGDLAAILHPDAFPDHTFAFYRRIT</sequence>
<dbReference type="SUPFAM" id="SSF53807">
    <property type="entry name" value="Helical backbone' metal receptor"/>
    <property type="match status" value="1"/>
</dbReference>
<dbReference type="InterPro" id="IPR002491">
    <property type="entry name" value="ABC_transptr_periplasmic_BD"/>
</dbReference>
<accession>A0A1S1QHQ2</accession>
<keyword evidence="5" id="KW-1185">Reference proteome</keyword>
<keyword evidence="2" id="KW-0732">Signal</keyword>
<dbReference type="Pfam" id="PF01497">
    <property type="entry name" value="Peripla_BP_2"/>
    <property type="match status" value="1"/>
</dbReference>
<organism evidence="4 5">
    <name type="scientific">Parafrankia colletiae</name>
    <dbReference type="NCBI Taxonomy" id="573497"/>
    <lineage>
        <taxon>Bacteria</taxon>
        <taxon>Bacillati</taxon>
        <taxon>Actinomycetota</taxon>
        <taxon>Actinomycetes</taxon>
        <taxon>Frankiales</taxon>
        <taxon>Frankiaceae</taxon>
        <taxon>Parafrankia</taxon>
    </lineage>
</organism>
<dbReference type="PANTHER" id="PTHR30535:SF34">
    <property type="entry name" value="MOLYBDATE-BINDING PROTEIN MOLA"/>
    <property type="match status" value="1"/>
</dbReference>
<protein>
    <submittedName>
        <fullName evidence="4">ABC transporter substrate-binding protein</fullName>
    </submittedName>
</protein>
<evidence type="ECO:0000256" key="1">
    <source>
        <dbReference type="ARBA" id="ARBA00008814"/>
    </source>
</evidence>
<dbReference type="PROSITE" id="PS50983">
    <property type="entry name" value="FE_B12_PBP"/>
    <property type="match status" value="1"/>
</dbReference>
<dbReference type="GO" id="GO:0071281">
    <property type="term" value="P:cellular response to iron ion"/>
    <property type="evidence" value="ECO:0007669"/>
    <property type="project" value="TreeGrafter"/>
</dbReference>
<dbReference type="AlphaFoldDB" id="A0A1S1QHQ2"/>
<dbReference type="InterPro" id="IPR050902">
    <property type="entry name" value="ABC_Transporter_SBP"/>
</dbReference>
<comment type="caution">
    <text evidence="4">The sequence shown here is derived from an EMBL/GenBank/DDBJ whole genome shotgun (WGS) entry which is preliminary data.</text>
</comment>
<evidence type="ECO:0000259" key="3">
    <source>
        <dbReference type="PROSITE" id="PS50983"/>
    </source>
</evidence>
<dbReference type="Proteomes" id="UP000179627">
    <property type="component" value="Unassembled WGS sequence"/>
</dbReference>
<dbReference type="PROSITE" id="PS51257">
    <property type="entry name" value="PROKAR_LIPOPROTEIN"/>
    <property type="match status" value="1"/>
</dbReference>
<reference evidence="5" key="1">
    <citation type="submission" date="2016-07" db="EMBL/GenBank/DDBJ databases">
        <title>Sequence Frankia sp. strain CcI1.17.</title>
        <authorList>
            <person name="Ghodhbane-Gtari F."/>
            <person name="Swanson E."/>
            <person name="Gueddou A."/>
            <person name="Morris K."/>
            <person name="Hezbri K."/>
            <person name="Ktari A."/>
            <person name="Nouioui I."/>
            <person name="Abebe-Akele F."/>
            <person name="Simpson S."/>
            <person name="Thomas K."/>
            <person name="Gtari M."/>
            <person name="Tisa L.S."/>
            <person name="Hurst S."/>
        </authorList>
    </citation>
    <scope>NUCLEOTIDE SEQUENCE [LARGE SCALE GENOMIC DNA]</scope>
    <source>
        <strain evidence="5">Cc1.17</strain>
    </source>
</reference>
<comment type="similarity">
    <text evidence="1">Belongs to the bacterial solute-binding protein 8 family.</text>
</comment>
<gene>
    <name evidence="4" type="ORF">CC117_22000</name>
</gene>
<name>A0A1S1QHQ2_9ACTN</name>
<evidence type="ECO:0000256" key="2">
    <source>
        <dbReference type="SAM" id="SignalP"/>
    </source>
</evidence>
<dbReference type="Gene3D" id="3.40.50.1980">
    <property type="entry name" value="Nitrogenase molybdenum iron protein domain"/>
    <property type="match status" value="2"/>
</dbReference>